<evidence type="ECO:0000313" key="2">
    <source>
        <dbReference type="Proteomes" id="UP000070160"/>
    </source>
</evidence>
<sequence>MAVHWKTCVQGIMESVFSSAKFDSLPELLLARVLEKDADVIAKEKQAVKYCEDVSDWSYKRHKKEWRYVFIPSTKVQINSSFNTLAKRFMVTKN</sequence>
<dbReference type="AlphaFoldDB" id="A0A134CLU0"/>
<proteinExistence type="predicted"/>
<gene>
    <name evidence="1" type="ORF">HMPREF3182_00013</name>
</gene>
<dbReference type="EMBL" id="LSDT01000002">
    <property type="protein sequence ID" value="KXB93097.1"/>
    <property type="molecule type" value="Genomic_DNA"/>
</dbReference>
<accession>A0A134CLU0</accession>
<comment type="caution">
    <text evidence="1">The sequence shown here is derived from an EMBL/GenBank/DDBJ whole genome shotgun (WGS) entry which is preliminary data.</text>
</comment>
<name>A0A134CLU0_9FIRM</name>
<keyword evidence="2" id="KW-1185">Reference proteome</keyword>
<evidence type="ECO:0000313" key="1">
    <source>
        <dbReference type="EMBL" id="KXB93097.1"/>
    </source>
</evidence>
<dbReference type="STRING" id="1588748.HMPREF3182_00013"/>
<reference evidence="2" key="1">
    <citation type="submission" date="2016-01" db="EMBL/GenBank/DDBJ databases">
        <authorList>
            <person name="Mitreva M."/>
            <person name="Pepin K.H."/>
            <person name="Mihindukulasuriya K.A."/>
            <person name="Fulton R."/>
            <person name="Fronick C."/>
            <person name="O'Laughlin M."/>
            <person name="Miner T."/>
            <person name="Herter B."/>
            <person name="Rosa B.A."/>
            <person name="Cordes M."/>
            <person name="Tomlinson C."/>
            <person name="Wollam A."/>
            <person name="Palsikar V.B."/>
            <person name="Mardis E.R."/>
            <person name="Wilson R.K."/>
        </authorList>
    </citation>
    <scope>NUCLEOTIDE SEQUENCE [LARGE SCALE GENOMIC DNA]</scope>
    <source>
        <strain evidence="2">KA00182</strain>
    </source>
</reference>
<dbReference type="Proteomes" id="UP000070160">
    <property type="component" value="Unassembled WGS sequence"/>
</dbReference>
<organism evidence="1 2">
    <name type="scientific">Megasphaera hutchinsoni</name>
    <dbReference type="NCBI Taxonomy" id="1588748"/>
    <lineage>
        <taxon>Bacteria</taxon>
        <taxon>Bacillati</taxon>
        <taxon>Bacillota</taxon>
        <taxon>Negativicutes</taxon>
        <taxon>Veillonellales</taxon>
        <taxon>Veillonellaceae</taxon>
        <taxon>Megasphaera</taxon>
    </lineage>
</organism>
<protein>
    <submittedName>
        <fullName evidence="1">Uncharacterized protein</fullName>
    </submittedName>
</protein>